<dbReference type="STRING" id="68775.A0A5C3M1V4"/>
<proteinExistence type="inferred from homology"/>
<evidence type="ECO:0000259" key="7">
    <source>
        <dbReference type="PROSITE" id="PS51837"/>
    </source>
</evidence>
<organism evidence="8 9">
    <name type="scientific">Crucibulum laeve</name>
    <dbReference type="NCBI Taxonomy" id="68775"/>
    <lineage>
        <taxon>Eukaryota</taxon>
        <taxon>Fungi</taxon>
        <taxon>Dikarya</taxon>
        <taxon>Basidiomycota</taxon>
        <taxon>Agaricomycotina</taxon>
        <taxon>Agaricomycetes</taxon>
        <taxon>Agaricomycetidae</taxon>
        <taxon>Agaricales</taxon>
        <taxon>Agaricineae</taxon>
        <taxon>Nidulariaceae</taxon>
        <taxon>Crucibulum</taxon>
    </lineage>
</organism>
<feature type="domain" description="LITAF" evidence="7">
    <location>
        <begin position="10"/>
        <end position="91"/>
    </location>
</feature>
<comment type="subcellular location">
    <subcellularLocation>
        <location evidence="1">Membrane</location>
        <topology evidence="1">Peripheral membrane protein</topology>
    </subcellularLocation>
</comment>
<dbReference type="EMBL" id="ML213626">
    <property type="protein sequence ID" value="TFK34981.1"/>
    <property type="molecule type" value="Genomic_DNA"/>
</dbReference>
<dbReference type="InterPro" id="IPR006629">
    <property type="entry name" value="LITAF"/>
</dbReference>
<accession>A0A5C3M1V4</accession>
<keyword evidence="4" id="KW-0862">Zinc</keyword>
<keyword evidence="5 6" id="KW-0472">Membrane</keyword>
<evidence type="ECO:0000256" key="1">
    <source>
        <dbReference type="ARBA" id="ARBA00004170"/>
    </source>
</evidence>
<reference evidence="8 9" key="1">
    <citation type="journal article" date="2019" name="Nat. Ecol. Evol.">
        <title>Megaphylogeny resolves global patterns of mushroom evolution.</title>
        <authorList>
            <person name="Varga T."/>
            <person name="Krizsan K."/>
            <person name="Foldi C."/>
            <person name="Dima B."/>
            <person name="Sanchez-Garcia M."/>
            <person name="Sanchez-Ramirez S."/>
            <person name="Szollosi G.J."/>
            <person name="Szarkandi J.G."/>
            <person name="Papp V."/>
            <person name="Albert L."/>
            <person name="Andreopoulos W."/>
            <person name="Angelini C."/>
            <person name="Antonin V."/>
            <person name="Barry K.W."/>
            <person name="Bougher N.L."/>
            <person name="Buchanan P."/>
            <person name="Buyck B."/>
            <person name="Bense V."/>
            <person name="Catcheside P."/>
            <person name="Chovatia M."/>
            <person name="Cooper J."/>
            <person name="Damon W."/>
            <person name="Desjardin D."/>
            <person name="Finy P."/>
            <person name="Geml J."/>
            <person name="Haridas S."/>
            <person name="Hughes K."/>
            <person name="Justo A."/>
            <person name="Karasinski D."/>
            <person name="Kautmanova I."/>
            <person name="Kiss B."/>
            <person name="Kocsube S."/>
            <person name="Kotiranta H."/>
            <person name="LaButti K.M."/>
            <person name="Lechner B.E."/>
            <person name="Liimatainen K."/>
            <person name="Lipzen A."/>
            <person name="Lukacs Z."/>
            <person name="Mihaltcheva S."/>
            <person name="Morgado L.N."/>
            <person name="Niskanen T."/>
            <person name="Noordeloos M.E."/>
            <person name="Ohm R.A."/>
            <person name="Ortiz-Santana B."/>
            <person name="Ovrebo C."/>
            <person name="Racz N."/>
            <person name="Riley R."/>
            <person name="Savchenko A."/>
            <person name="Shiryaev A."/>
            <person name="Soop K."/>
            <person name="Spirin V."/>
            <person name="Szebenyi C."/>
            <person name="Tomsovsky M."/>
            <person name="Tulloss R.E."/>
            <person name="Uehling J."/>
            <person name="Grigoriev I.V."/>
            <person name="Vagvolgyi C."/>
            <person name="Papp T."/>
            <person name="Martin F.M."/>
            <person name="Miettinen O."/>
            <person name="Hibbett D.S."/>
            <person name="Nagy L.G."/>
        </authorList>
    </citation>
    <scope>NUCLEOTIDE SEQUENCE [LARGE SCALE GENOMIC DNA]</scope>
    <source>
        <strain evidence="8 9">CBS 166.37</strain>
    </source>
</reference>
<dbReference type="OrthoDB" id="3055433at2759"/>
<feature type="transmembrane region" description="Helical" evidence="6">
    <location>
        <begin position="50"/>
        <end position="68"/>
    </location>
</feature>
<feature type="non-terminal residue" evidence="8">
    <location>
        <position position="101"/>
    </location>
</feature>
<evidence type="ECO:0000256" key="4">
    <source>
        <dbReference type="ARBA" id="ARBA00022833"/>
    </source>
</evidence>
<name>A0A5C3M1V4_9AGAR</name>
<keyword evidence="6" id="KW-0812">Transmembrane</keyword>
<gene>
    <name evidence="8" type="ORF">BDQ12DRAFT_561097</name>
</gene>
<sequence length="101" mass="10933">PQMQPFGAAPKFFTATPLRLLGEGTAPVDCPVCRKRELTHVTLQVGSNTHLWAIGFCIFLGLGCIPYLMNDTKDVRHSCGSCGALLATWQRGGKITVVHAH</sequence>
<keyword evidence="3" id="KW-0479">Metal-binding</keyword>
<dbReference type="Proteomes" id="UP000308652">
    <property type="component" value="Unassembled WGS sequence"/>
</dbReference>
<evidence type="ECO:0000256" key="6">
    <source>
        <dbReference type="SAM" id="Phobius"/>
    </source>
</evidence>
<feature type="non-terminal residue" evidence="8">
    <location>
        <position position="1"/>
    </location>
</feature>
<dbReference type="GO" id="GO:0016020">
    <property type="term" value="C:membrane"/>
    <property type="evidence" value="ECO:0007669"/>
    <property type="project" value="UniProtKB-SubCell"/>
</dbReference>
<keyword evidence="9" id="KW-1185">Reference proteome</keyword>
<comment type="similarity">
    <text evidence="2">Belongs to the CDIP1/LITAF family.</text>
</comment>
<dbReference type="PROSITE" id="PS51837">
    <property type="entry name" value="LITAF"/>
    <property type="match status" value="1"/>
</dbReference>
<evidence type="ECO:0000256" key="2">
    <source>
        <dbReference type="ARBA" id="ARBA00005975"/>
    </source>
</evidence>
<dbReference type="PANTHER" id="PTHR23292:SF6">
    <property type="entry name" value="FI16602P1-RELATED"/>
    <property type="match status" value="1"/>
</dbReference>
<evidence type="ECO:0000313" key="8">
    <source>
        <dbReference type="EMBL" id="TFK34981.1"/>
    </source>
</evidence>
<protein>
    <submittedName>
        <fullName evidence="8">LITAF-like zinc ribbon domain-containing protein</fullName>
    </submittedName>
</protein>
<dbReference type="InterPro" id="IPR037519">
    <property type="entry name" value="LITAF_fam"/>
</dbReference>
<evidence type="ECO:0000256" key="3">
    <source>
        <dbReference type="ARBA" id="ARBA00022723"/>
    </source>
</evidence>
<dbReference type="SMART" id="SM00714">
    <property type="entry name" value="LITAF"/>
    <property type="match status" value="1"/>
</dbReference>
<evidence type="ECO:0000256" key="5">
    <source>
        <dbReference type="ARBA" id="ARBA00023136"/>
    </source>
</evidence>
<dbReference type="Pfam" id="PF10601">
    <property type="entry name" value="zf-LITAF-like"/>
    <property type="match status" value="1"/>
</dbReference>
<dbReference type="AlphaFoldDB" id="A0A5C3M1V4"/>
<evidence type="ECO:0000313" key="9">
    <source>
        <dbReference type="Proteomes" id="UP000308652"/>
    </source>
</evidence>
<dbReference type="PANTHER" id="PTHR23292">
    <property type="entry name" value="LIPOPOLYSACCHARIDE-INDUCED TUMOR NECROSIS FACTOR-ALPHA FACTOR"/>
    <property type="match status" value="1"/>
</dbReference>
<dbReference type="GO" id="GO:0008270">
    <property type="term" value="F:zinc ion binding"/>
    <property type="evidence" value="ECO:0007669"/>
    <property type="project" value="TreeGrafter"/>
</dbReference>
<keyword evidence="6" id="KW-1133">Transmembrane helix</keyword>